<dbReference type="InterPro" id="IPR001492">
    <property type="entry name" value="Flagellin"/>
</dbReference>
<keyword evidence="8" id="KW-1185">Reference proteome</keyword>
<keyword evidence="4" id="KW-0964">Secreted</keyword>
<reference evidence="7 8" key="1">
    <citation type="submission" date="2024-04" db="EMBL/GenBank/DDBJ databases">
        <title>Draft genome sequence of Sessilibacter corallicola NBRC 116591.</title>
        <authorList>
            <person name="Miyakawa T."/>
            <person name="Kusuya Y."/>
            <person name="Miura T."/>
        </authorList>
    </citation>
    <scope>NUCLEOTIDE SEQUENCE [LARGE SCALE GENOMIC DNA]</scope>
    <source>
        <strain evidence="7 8">KU-00831-HH</strain>
    </source>
</reference>
<accession>A0ABQ0AE27</accession>
<dbReference type="RefSeq" id="WP_353304300.1">
    <property type="nucleotide sequence ID" value="NZ_BAABWN010000016.1"/>
</dbReference>
<dbReference type="PANTHER" id="PTHR42792:SF1">
    <property type="entry name" value="FLAGELLAR HOOK-ASSOCIATED PROTEIN 3"/>
    <property type="match status" value="1"/>
</dbReference>
<sequence>MRISTTQAFTGGVNSIQDIYAELLRTQEQISTGKEVLSPSDDPVAATRILNLQEDNALLSRFRSNITLASNSLFEQEALLNSTLIAVQRLEELTIQAGDGALSNVDRVAIGLETQQIYEQLVDIANSQNARGEFLFAGSQAQQQPFLVQPDGSVNYAGDENVRAVEIAGGSFVSIRDSGHEIFQNIDNTQRVVTSSSNEAIARIGAGALVDDDAFDNYFDLYAALPAPQTTTLTLTDNRDATDPNFPNVPLNYSLEYSPPDGSGPIAITNFNLVNENSVDSDGFLEIQVDLSAEFGQTFSLYLPTDENGFVVGAGDPDGAGATVGEQTQFFIERQETQGLLNTAFELTQLLNAPADESSANQNLSDRLGRILSNLDSAGRNIDNVSASIGARLNLLESTDTLHEDSELFNAEALSTIEDLDFVRALSDLSLQQTVLEAAQASYVQVTRLSLFDRL</sequence>
<evidence type="ECO:0000256" key="5">
    <source>
        <dbReference type="ARBA" id="ARBA00023143"/>
    </source>
</evidence>
<dbReference type="NCBIfam" id="TIGR02550">
    <property type="entry name" value="flagell_flgL"/>
    <property type="match status" value="1"/>
</dbReference>
<evidence type="ECO:0000313" key="8">
    <source>
        <dbReference type="Proteomes" id="UP001465153"/>
    </source>
</evidence>
<evidence type="ECO:0000256" key="2">
    <source>
        <dbReference type="ARBA" id="ARBA00004613"/>
    </source>
</evidence>
<feature type="domain" description="Flagellin N-terminal" evidence="6">
    <location>
        <begin position="5"/>
        <end position="140"/>
    </location>
</feature>
<evidence type="ECO:0000259" key="6">
    <source>
        <dbReference type="Pfam" id="PF00669"/>
    </source>
</evidence>
<dbReference type="PANTHER" id="PTHR42792">
    <property type="entry name" value="FLAGELLIN"/>
    <property type="match status" value="1"/>
</dbReference>
<dbReference type="EMBL" id="BAABWN010000016">
    <property type="protein sequence ID" value="GAA6169908.1"/>
    <property type="molecule type" value="Genomic_DNA"/>
</dbReference>
<dbReference type="Pfam" id="PF00669">
    <property type="entry name" value="Flagellin_N"/>
    <property type="match status" value="1"/>
</dbReference>
<keyword evidence="7" id="KW-0969">Cilium</keyword>
<dbReference type="Gene3D" id="1.20.1330.10">
    <property type="entry name" value="f41 fragment of flagellin, N-terminal domain"/>
    <property type="match status" value="2"/>
</dbReference>
<keyword evidence="7" id="KW-0966">Cell projection</keyword>
<protein>
    <submittedName>
        <fullName evidence="7">Flagellar hook-associated protein FlgL</fullName>
    </submittedName>
</protein>
<evidence type="ECO:0000256" key="1">
    <source>
        <dbReference type="ARBA" id="ARBA00004365"/>
    </source>
</evidence>
<keyword evidence="7" id="KW-0282">Flagellum</keyword>
<comment type="similarity">
    <text evidence="3">Belongs to the bacterial flagellin family.</text>
</comment>
<evidence type="ECO:0000313" key="7">
    <source>
        <dbReference type="EMBL" id="GAA6169908.1"/>
    </source>
</evidence>
<keyword evidence="5" id="KW-0975">Bacterial flagellum</keyword>
<dbReference type="InterPro" id="IPR013384">
    <property type="entry name" value="Flagell_FlgL"/>
</dbReference>
<gene>
    <name evidence="7" type="primary">flgL</name>
    <name evidence="7" type="ORF">NBRC116591_37200</name>
</gene>
<dbReference type="InterPro" id="IPR001029">
    <property type="entry name" value="Flagellin_N"/>
</dbReference>
<comment type="subcellular location">
    <subcellularLocation>
        <location evidence="1">Bacterial flagellum</location>
    </subcellularLocation>
    <subcellularLocation>
        <location evidence="2">Secreted</location>
    </subcellularLocation>
</comment>
<organism evidence="7 8">
    <name type="scientific">Sessilibacter corallicola</name>
    <dbReference type="NCBI Taxonomy" id="2904075"/>
    <lineage>
        <taxon>Bacteria</taxon>
        <taxon>Pseudomonadati</taxon>
        <taxon>Pseudomonadota</taxon>
        <taxon>Gammaproteobacteria</taxon>
        <taxon>Cellvibrionales</taxon>
        <taxon>Cellvibrionaceae</taxon>
        <taxon>Sessilibacter</taxon>
    </lineage>
</organism>
<evidence type="ECO:0000256" key="4">
    <source>
        <dbReference type="ARBA" id="ARBA00022525"/>
    </source>
</evidence>
<comment type="caution">
    <text evidence="7">The sequence shown here is derived from an EMBL/GenBank/DDBJ whole genome shotgun (WGS) entry which is preliminary data.</text>
</comment>
<proteinExistence type="inferred from homology"/>
<name>A0ABQ0AE27_9GAMM</name>
<evidence type="ECO:0000256" key="3">
    <source>
        <dbReference type="ARBA" id="ARBA00005709"/>
    </source>
</evidence>
<dbReference type="Proteomes" id="UP001465153">
    <property type="component" value="Unassembled WGS sequence"/>
</dbReference>
<dbReference type="SUPFAM" id="SSF64518">
    <property type="entry name" value="Phase 1 flagellin"/>
    <property type="match status" value="1"/>
</dbReference>